<protein>
    <submittedName>
        <fullName evidence="2">Uncharacterized protein</fullName>
    </submittedName>
</protein>
<dbReference type="Proteomes" id="UP001227543">
    <property type="component" value="Unassembled WGS sequence"/>
</dbReference>
<reference evidence="2 3" key="1">
    <citation type="submission" date="2016-10" db="EMBL/GenBank/DDBJ databases">
        <title>The genome sequence of Colletotrichum fioriniae PJ7.</title>
        <authorList>
            <person name="Baroncelli R."/>
        </authorList>
    </citation>
    <scope>NUCLEOTIDE SEQUENCE [LARGE SCALE GENOMIC DNA]</scope>
    <source>
        <strain evidence="2 3">Tom-12</strain>
    </source>
</reference>
<gene>
    <name evidence="2" type="ORF">CTAM01_00921</name>
</gene>
<name>A0ABQ9RSL8_9PEZI</name>
<comment type="caution">
    <text evidence="2">The sequence shown here is derived from an EMBL/GenBank/DDBJ whole genome shotgun (WGS) entry which is preliminary data.</text>
</comment>
<dbReference type="GeneID" id="85401203"/>
<evidence type="ECO:0000313" key="2">
    <source>
        <dbReference type="EMBL" id="KAK1511991.1"/>
    </source>
</evidence>
<feature type="region of interest" description="Disordered" evidence="1">
    <location>
        <begin position="256"/>
        <end position="277"/>
    </location>
</feature>
<proteinExistence type="predicted"/>
<organism evidence="2 3">
    <name type="scientific">Colletotrichum tamarilloi</name>
    <dbReference type="NCBI Taxonomy" id="1209934"/>
    <lineage>
        <taxon>Eukaryota</taxon>
        <taxon>Fungi</taxon>
        <taxon>Dikarya</taxon>
        <taxon>Ascomycota</taxon>
        <taxon>Pezizomycotina</taxon>
        <taxon>Sordariomycetes</taxon>
        <taxon>Hypocreomycetidae</taxon>
        <taxon>Glomerellales</taxon>
        <taxon>Glomerellaceae</taxon>
        <taxon>Colletotrichum</taxon>
        <taxon>Colletotrichum acutatum species complex</taxon>
    </lineage>
</organism>
<dbReference type="EMBL" id="MLFU01000002">
    <property type="protein sequence ID" value="KAK1511991.1"/>
    <property type="molecule type" value="Genomic_DNA"/>
</dbReference>
<evidence type="ECO:0000256" key="1">
    <source>
        <dbReference type="SAM" id="MobiDB-lite"/>
    </source>
</evidence>
<keyword evidence="3" id="KW-1185">Reference proteome</keyword>
<dbReference type="RefSeq" id="XP_060388427.1">
    <property type="nucleotide sequence ID" value="XM_060516965.1"/>
</dbReference>
<evidence type="ECO:0000313" key="3">
    <source>
        <dbReference type="Proteomes" id="UP001227543"/>
    </source>
</evidence>
<sequence length="277" mass="30483">MKRRLVSCLHSVASLQAYGVQAAKISQSQETNAALGHEKLHPRFIPNYPPSPLHLLHAAPILCDTLQRVYQGLSALDCHLIGAWPVLGPFLGTWTTHGSPFHLWPDLGLELFALLLLFGRLGIHAKLPDLAPAVYPYTSKRHRRSKKKNLSRDYALQKRPLADSCVKNTPVSSLFSQAQAISLFLLYTYSSGLVILQVTPRKRPVGSCSELEWPCPGWRVPALLAAGGPVGISPIPFPPLLLAPLLPFDRKRNGPRSQLLVGETMPPSPCRGDENHQ</sequence>
<accession>A0ABQ9RSL8</accession>